<dbReference type="GO" id="GO:0046872">
    <property type="term" value="F:metal ion binding"/>
    <property type="evidence" value="ECO:0007669"/>
    <property type="project" value="UniProtKB-KW"/>
</dbReference>
<feature type="domain" description="DDE Tnp4" evidence="8">
    <location>
        <begin position="171"/>
        <end position="335"/>
    </location>
</feature>
<dbReference type="InParanoid" id="A0A6J2XYZ1"/>
<evidence type="ECO:0000256" key="2">
    <source>
        <dbReference type="ARBA" id="ARBA00004123"/>
    </source>
</evidence>
<comment type="subcellular location">
    <subcellularLocation>
        <location evidence="2">Nucleus</location>
    </subcellularLocation>
</comment>
<accession>A0A6J2XYZ1</accession>
<dbReference type="InterPro" id="IPR045249">
    <property type="entry name" value="HARBI1-like"/>
</dbReference>
<dbReference type="PANTHER" id="PTHR22930:SF284">
    <property type="entry name" value="DDE TNP4 DOMAIN-CONTAINING PROTEIN"/>
    <property type="match status" value="1"/>
</dbReference>
<evidence type="ECO:0000256" key="1">
    <source>
        <dbReference type="ARBA" id="ARBA00001968"/>
    </source>
</evidence>
<keyword evidence="9" id="KW-1185">Reference proteome</keyword>
<comment type="similarity">
    <text evidence="3">Belongs to the HARBI1 family.</text>
</comment>
<name>A0A6J2XYZ1_SITOR</name>
<dbReference type="KEGG" id="soy:115882161"/>
<comment type="cofactor">
    <cofactor evidence="1">
        <name>a divalent metal cation</name>
        <dbReference type="ChEBI" id="CHEBI:60240"/>
    </cofactor>
</comment>
<keyword evidence="5" id="KW-0479">Metal-binding</keyword>
<organism evidence="9 10">
    <name type="scientific">Sitophilus oryzae</name>
    <name type="common">Rice weevil</name>
    <name type="synonym">Curculio oryzae</name>
    <dbReference type="NCBI Taxonomy" id="7048"/>
    <lineage>
        <taxon>Eukaryota</taxon>
        <taxon>Metazoa</taxon>
        <taxon>Ecdysozoa</taxon>
        <taxon>Arthropoda</taxon>
        <taxon>Hexapoda</taxon>
        <taxon>Insecta</taxon>
        <taxon>Pterygota</taxon>
        <taxon>Neoptera</taxon>
        <taxon>Endopterygota</taxon>
        <taxon>Coleoptera</taxon>
        <taxon>Polyphaga</taxon>
        <taxon>Cucujiformia</taxon>
        <taxon>Curculionidae</taxon>
        <taxon>Dryophthorinae</taxon>
        <taxon>Sitophilus</taxon>
    </lineage>
</organism>
<dbReference type="RefSeq" id="XP_030755894.1">
    <property type="nucleotide sequence ID" value="XM_030900034.1"/>
</dbReference>
<dbReference type="AlphaFoldDB" id="A0A6J2XYZ1"/>
<proteinExistence type="inferred from homology"/>
<dbReference type="FunCoup" id="A0A6J2XYZ1">
    <property type="interactions" value="1"/>
</dbReference>
<dbReference type="GO" id="GO:0005634">
    <property type="term" value="C:nucleus"/>
    <property type="evidence" value="ECO:0007669"/>
    <property type="project" value="UniProtKB-SubCell"/>
</dbReference>
<evidence type="ECO:0000256" key="6">
    <source>
        <dbReference type="ARBA" id="ARBA00022801"/>
    </source>
</evidence>
<evidence type="ECO:0000256" key="5">
    <source>
        <dbReference type="ARBA" id="ARBA00022723"/>
    </source>
</evidence>
<evidence type="ECO:0000256" key="3">
    <source>
        <dbReference type="ARBA" id="ARBA00006958"/>
    </source>
</evidence>
<keyword evidence="4" id="KW-0540">Nuclease</keyword>
<dbReference type="InterPro" id="IPR027806">
    <property type="entry name" value="HARBI1_dom"/>
</dbReference>
<keyword evidence="6" id="KW-0378">Hydrolase</keyword>
<dbReference type="PANTHER" id="PTHR22930">
    <property type="match status" value="1"/>
</dbReference>
<sequence>MADRRKLLAATAAILIIKKKNKQRSRTMWSKKWLLRRSEFSHVNLLEELRLQPEDWFNYLRMNEETYNELLKIVTPQIERLNTRMRKAITPHERLTATLRFLATGRSYEDLKYTCAISAQSLGQIIPETCEALYDGLKNEYMKFPKTEDEWKKIGKDFDTKWQFPNCLGSVDGKHIRIIPPPGNGSYYWNYKGYNSLVLMAVANANYEIIYCHMGTNGRVSDGGVLEQTSFYQKLIDGQLNLPKPEKVRNSAKELPYVFIGDEAFRLRPDFLKPFPQDNLSKEKKIFNYRLSRARRIIENVFGIMAARFRILHTSINMRLDRIDLVVISCAVLHNFLRRKCSDSYTPEASFDNEDWENSSVNVGLRMNPDIISGLQRGPNRHYATEANESRNKFLRYFNNEGKVNWQDNMIH</sequence>
<evidence type="ECO:0000313" key="9">
    <source>
        <dbReference type="Proteomes" id="UP000504635"/>
    </source>
</evidence>
<evidence type="ECO:0000256" key="7">
    <source>
        <dbReference type="ARBA" id="ARBA00023242"/>
    </source>
</evidence>
<dbReference type="GO" id="GO:0016787">
    <property type="term" value="F:hydrolase activity"/>
    <property type="evidence" value="ECO:0007669"/>
    <property type="project" value="UniProtKB-KW"/>
</dbReference>
<dbReference type="Proteomes" id="UP000504635">
    <property type="component" value="Unplaced"/>
</dbReference>
<dbReference type="GO" id="GO:0004518">
    <property type="term" value="F:nuclease activity"/>
    <property type="evidence" value="ECO:0007669"/>
    <property type="project" value="UniProtKB-KW"/>
</dbReference>
<evidence type="ECO:0000313" key="10">
    <source>
        <dbReference type="RefSeq" id="XP_030755894.1"/>
    </source>
</evidence>
<protein>
    <submittedName>
        <fullName evidence="10">Uncharacterized protein LOC115882161</fullName>
    </submittedName>
</protein>
<evidence type="ECO:0000259" key="8">
    <source>
        <dbReference type="Pfam" id="PF13359"/>
    </source>
</evidence>
<evidence type="ECO:0000256" key="4">
    <source>
        <dbReference type="ARBA" id="ARBA00022722"/>
    </source>
</evidence>
<dbReference type="GeneID" id="115882161"/>
<dbReference type="OrthoDB" id="6716851at2759"/>
<dbReference type="Pfam" id="PF13359">
    <property type="entry name" value="DDE_Tnp_4"/>
    <property type="match status" value="1"/>
</dbReference>
<keyword evidence="7" id="KW-0539">Nucleus</keyword>
<gene>
    <name evidence="10" type="primary">LOC115882161</name>
</gene>
<reference evidence="10" key="1">
    <citation type="submission" date="2025-08" db="UniProtKB">
        <authorList>
            <consortium name="RefSeq"/>
        </authorList>
    </citation>
    <scope>IDENTIFICATION</scope>
    <source>
        <tissue evidence="10">Gonads</tissue>
    </source>
</reference>